<accession>A0ABR2NXI2</accession>
<evidence type="ECO:0000256" key="1">
    <source>
        <dbReference type="SAM" id="MobiDB-lite"/>
    </source>
</evidence>
<dbReference type="Proteomes" id="UP001396334">
    <property type="component" value="Unassembled WGS sequence"/>
</dbReference>
<evidence type="ECO:0000313" key="3">
    <source>
        <dbReference type="Proteomes" id="UP001396334"/>
    </source>
</evidence>
<feature type="region of interest" description="Disordered" evidence="1">
    <location>
        <begin position="136"/>
        <end position="179"/>
    </location>
</feature>
<evidence type="ECO:0000313" key="2">
    <source>
        <dbReference type="EMBL" id="KAK8980828.1"/>
    </source>
</evidence>
<organism evidence="2 3">
    <name type="scientific">Hibiscus sabdariffa</name>
    <name type="common">roselle</name>
    <dbReference type="NCBI Taxonomy" id="183260"/>
    <lineage>
        <taxon>Eukaryota</taxon>
        <taxon>Viridiplantae</taxon>
        <taxon>Streptophyta</taxon>
        <taxon>Embryophyta</taxon>
        <taxon>Tracheophyta</taxon>
        <taxon>Spermatophyta</taxon>
        <taxon>Magnoliopsida</taxon>
        <taxon>eudicotyledons</taxon>
        <taxon>Gunneridae</taxon>
        <taxon>Pentapetalae</taxon>
        <taxon>rosids</taxon>
        <taxon>malvids</taxon>
        <taxon>Malvales</taxon>
        <taxon>Malvaceae</taxon>
        <taxon>Malvoideae</taxon>
        <taxon>Hibiscus</taxon>
    </lineage>
</organism>
<proteinExistence type="predicted"/>
<dbReference type="EMBL" id="JBBPBN010000091">
    <property type="protein sequence ID" value="KAK8980828.1"/>
    <property type="molecule type" value="Genomic_DNA"/>
</dbReference>
<name>A0ABR2NXI2_9ROSI</name>
<comment type="caution">
    <text evidence="2">The sequence shown here is derived from an EMBL/GenBank/DDBJ whole genome shotgun (WGS) entry which is preliminary data.</text>
</comment>
<gene>
    <name evidence="2" type="ORF">V6N11_047959</name>
</gene>
<reference evidence="2 3" key="1">
    <citation type="journal article" date="2024" name="G3 (Bethesda)">
        <title>Genome assembly of Hibiscus sabdariffa L. provides insights into metabolisms of medicinal natural products.</title>
        <authorList>
            <person name="Kim T."/>
        </authorList>
    </citation>
    <scope>NUCLEOTIDE SEQUENCE [LARGE SCALE GENOMIC DNA]</scope>
    <source>
        <strain evidence="2">TK-2024</strain>
        <tissue evidence="2">Old leaves</tissue>
    </source>
</reference>
<keyword evidence="3" id="KW-1185">Reference proteome</keyword>
<sequence length="179" mass="20579">MRFDQSIFSKYSCAKSVQITRAQPQAHAQHVNLEYKQELLEVKISIVKLLSIAIKFRVYSFLALTLSYIQAQERSLREKIHLFDIGRVKLKIRVNTVLARDQMHELTPPKDRGIASDQGSKLLGLRDKPVTQQDVMLNSEDPCRDRLSQPDPLSLPRHPPCHPAEADYQGRSIDKVKHR</sequence>
<protein>
    <submittedName>
        <fullName evidence="2">Uncharacterized protein</fullName>
    </submittedName>
</protein>